<dbReference type="EMBL" id="CP002686">
    <property type="protein sequence ID" value="ANM64264.1"/>
    <property type="molecule type" value="Genomic_DNA"/>
</dbReference>
<evidence type="ECO:0000313" key="3">
    <source>
        <dbReference type="Proteomes" id="UP000006548"/>
    </source>
</evidence>
<protein>
    <submittedName>
        <fullName evidence="2">Cystatin/monellin superfamily protein</fullName>
    </submittedName>
</protein>
<evidence type="ECO:0000313" key="2">
    <source>
        <dbReference type="EMBL" id="ANM64264.1"/>
    </source>
</evidence>
<name>A0A1I9LNV6_ARATH</name>
<dbReference type="Araport" id="AT3G05685"/>
<evidence type="ECO:0000313" key="1">
    <source>
        <dbReference type="Araport" id="AT3G05685"/>
    </source>
</evidence>
<dbReference type="Proteomes" id="UP000006548">
    <property type="component" value="Chromosome 3"/>
</dbReference>
<dbReference type="ExpressionAtlas" id="A0A1I9LNV6">
    <property type="expression patterns" value="baseline and differential"/>
</dbReference>
<proteinExistence type="predicted"/>
<dbReference type="GeneID" id="819737"/>
<dbReference type="PANTHER" id="PTHR31228:SF24">
    <property type="entry name" value="CYSTATIN_MONELLIN SUPERFAMILY PROTEIN"/>
    <property type="match status" value="1"/>
</dbReference>
<dbReference type="AlphaFoldDB" id="A0A1I9LNV6"/>
<accession>A0A1I9LNV6</accession>
<reference evidence="2 3" key="1">
    <citation type="journal article" date="2000" name="Nature">
        <title>Sequence and analysis of chromosome 3 of the plant Arabidopsis thaliana.</title>
        <authorList>
            <consortium name="European Union Chromosome 3 Arabidopsis Sequencing Consortium"/>
            <consortium name="Institute for Genomic Research"/>
            <consortium name="Kazusa DNA Research Institute"/>
            <person name="Salanoubat M."/>
            <person name="Lemcke K."/>
            <person name="Rieger M."/>
            <person name="Ansorge W."/>
            <person name="Unseld M."/>
            <person name="Fartmann B."/>
            <person name="Valle G."/>
            <person name="Blocker H."/>
            <person name="Perez-Alonso M."/>
            <person name="Obermaier B."/>
            <person name="Delseny M."/>
            <person name="Boutry M."/>
            <person name="Grivell L.A."/>
            <person name="Mache R."/>
            <person name="Puigdomenech P."/>
            <person name="De Simone V."/>
            <person name="Choisne N."/>
            <person name="Artiguenave F."/>
            <person name="Robert C."/>
            <person name="Brottier P."/>
            <person name="Wincker P."/>
            <person name="Cattolico L."/>
            <person name="Weissenbach J."/>
            <person name="Saurin W."/>
            <person name="Quetier F."/>
            <person name="Schafer M."/>
            <person name="Muller-Auer S."/>
            <person name="Gabel C."/>
            <person name="Fuchs M."/>
            <person name="Benes V."/>
            <person name="Wurmbach E."/>
            <person name="Drzonek H."/>
            <person name="Erfle H."/>
            <person name="Jordan N."/>
            <person name="Bangert S."/>
            <person name="Wiedelmann R."/>
            <person name="Kranz H."/>
            <person name="Voss H."/>
            <person name="Holland R."/>
            <person name="Brandt P."/>
            <person name="Nyakatura G."/>
            <person name="Vezzi A."/>
            <person name="D'Angelo M."/>
            <person name="Pallavicini A."/>
            <person name="Toppo S."/>
            <person name="Simionati B."/>
            <person name="Conrad A."/>
            <person name="Hornischer K."/>
            <person name="Kauer G."/>
            <person name="Lohnert T.H."/>
            <person name="Nordsiek G."/>
            <person name="Reichelt J."/>
            <person name="Scharfe M."/>
            <person name="Schon O."/>
            <person name="Bargues M."/>
            <person name="Terol J."/>
            <person name="Climent J."/>
            <person name="Navarro P."/>
            <person name="Collado C."/>
            <person name="Perez-Perez A."/>
            <person name="Ottenwalder B."/>
            <person name="Duchemin D."/>
            <person name="Cooke R."/>
            <person name="Laudie M."/>
            <person name="Berger-Llauro C."/>
            <person name="Purnelle B."/>
            <person name="Masuy D."/>
            <person name="de Haan M."/>
            <person name="Maarse A.C."/>
            <person name="Alcaraz J.P."/>
            <person name="Cottet A."/>
            <person name="Casacuberta E."/>
            <person name="Monfort A."/>
            <person name="Argiriou A."/>
            <person name="flores M."/>
            <person name="Liguori R."/>
            <person name="Vitale D."/>
            <person name="Mannhaupt G."/>
            <person name="Haase D."/>
            <person name="Schoof H."/>
            <person name="Rudd S."/>
            <person name="Zaccaria P."/>
            <person name="Mewes H.W."/>
            <person name="Mayer K.F."/>
            <person name="Kaul S."/>
            <person name="Town C.D."/>
            <person name="Koo H.L."/>
            <person name="Tallon L.J."/>
            <person name="Jenkins J."/>
            <person name="Rooney T."/>
            <person name="Rizzo M."/>
            <person name="Walts A."/>
            <person name="Utterback T."/>
            <person name="Fujii C.Y."/>
            <person name="Shea T.P."/>
            <person name="Creasy T.H."/>
            <person name="Haas B."/>
            <person name="Maiti R."/>
            <person name="Wu D."/>
            <person name="Peterson J."/>
            <person name="Van Aken S."/>
            <person name="Pai G."/>
            <person name="Militscher J."/>
            <person name="Sellers P."/>
            <person name="Gill J.E."/>
            <person name="Feldblyum T.V."/>
            <person name="Preuss D."/>
            <person name="Lin X."/>
            <person name="Nierman W.C."/>
            <person name="Salzberg S.L."/>
            <person name="White O."/>
            <person name="Venter J.C."/>
            <person name="Fraser C.M."/>
            <person name="Kaneko T."/>
            <person name="Nakamura Y."/>
            <person name="Sato S."/>
            <person name="Kato T."/>
            <person name="Asamizu E."/>
            <person name="Sasamoto S."/>
            <person name="Kimura T."/>
            <person name="Idesawa K."/>
            <person name="Kawashima K."/>
            <person name="Kishida Y."/>
            <person name="Kiyokawa C."/>
            <person name="Kohara M."/>
            <person name="Matsumoto M."/>
            <person name="Matsuno A."/>
            <person name="Muraki A."/>
            <person name="Nakayama S."/>
            <person name="Nakazaki N."/>
            <person name="Shinpo S."/>
            <person name="Takeuchi C."/>
            <person name="Wada T."/>
            <person name="Watanabe A."/>
            <person name="Yamada M."/>
            <person name="Yasuda M."/>
            <person name="Tabata S."/>
        </authorList>
    </citation>
    <scope>NUCLEOTIDE SEQUENCE [LARGE SCALE GENOMIC DNA]</scope>
    <source>
        <strain evidence="3">cv. Columbia</strain>
    </source>
</reference>
<sequence>MAKTDEYQICTAARNKLEEYVDPNEELKHPTWFKVPEWDVDSFEGLEYNSSEYKNEFSNDEDENQWRRFKRQLIENKGFYVERELWPWYNYSDYKVVPNLDLPASFGQTYRVLCRDGLSLSQKVQRREKNRKWFRCGVCGSGARYIFSRIKVKVVHHIHG</sequence>
<reference evidence="3" key="2">
    <citation type="journal article" date="2017" name="Plant J.">
        <title>Araport11: a complete reannotation of the Arabidopsis thaliana reference genome.</title>
        <authorList>
            <person name="Cheng C.Y."/>
            <person name="Krishnakumar V."/>
            <person name="Chan A.P."/>
            <person name="Thibaud-Nissen F."/>
            <person name="Schobel S."/>
            <person name="Town C.D."/>
        </authorList>
    </citation>
    <scope>GENOME REANNOTATION</scope>
    <source>
        <strain evidence="3">cv. Columbia</strain>
    </source>
</reference>
<organism evidence="2 3">
    <name type="scientific">Arabidopsis thaliana</name>
    <name type="common">Mouse-ear cress</name>
    <dbReference type="NCBI Taxonomy" id="3702"/>
    <lineage>
        <taxon>Eukaryota</taxon>
        <taxon>Viridiplantae</taxon>
        <taxon>Streptophyta</taxon>
        <taxon>Embryophyta</taxon>
        <taxon>Tracheophyta</taxon>
        <taxon>Spermatophyta</taxon>
        <taxon>Magnoliopsida</taxon>
        <taxon>eudicotyledons</taxon>
        <taxon>Gunneridae</taxon>
        <taxon>Pentapetalae</taxon>
        <taxon>rosids</taxon>
        <taxon>malvids</taxon>
        <taxon>Brassicales</taxon>
        <taxon>Brassicaceae</taxon>
        <taxon>Camelineae</taxon>
        <taxon>Arabidopsis</taxon>
    </lineage>
</organism>
<gene>
    <name evidence="1 2" type="ordered locus">At3g05685</name>
</gene>
<dbReference type="TAIR" id="AT3G05685"/>
<dbReference type="PANTHER" id="PTHR31228">
    <property type="entry name" value="CYSTATIN/MONELLIN SUPERFAMILY PROTEIN"/>
    <property type="match status" value="1"/>
</dbReference>
<dbReference type="RefSeq" id="NP_001326304.1">
    <property type="nucleotide sequence ID" value="NM_001337601.1"/>
</dbReference>
<keyword evidence="3" id="KW-1185">Reference proteome</keyword>